<evidence type="ECO:0000313" key="5">
    <source>
        <dbReference type="Proteomes" id="UP000031971"/>
    </source>
</evidence>
<feature type="chain" id="PRO_5002159598" evidence="2">
    <location>
        <begin position="26"/>
        <end position="336"/>
    </location>
</feature>
<dbReference type="InterPro" id="IPR051044">
    <property type="entry name" value="MAG_DAG_Lipase"/>
</dbReference>
<accession>A0A0C2YRY4</accession>
<dbReference type="InterPro" id="IPR029058">
    <property type="entry name" value="AB_hydrolase_fold"/>
</dbReference>
<keyword evidence="2" id="KW-0732">Signal</keyword>
<protein>
    <submittedName>
        <fullName evidence="4">Lysophospholipase</fullName>
    </submittedName>
</protein>
<evidence type="ECO:0000256" key="1">
    <source>
        <dbReference type="SAM" id="MobiDB-lite"/>
    </source>
</evidence>
<dbReference type="EMBL" id="JXSL01000030">
    <property type="protein sequence ID" value="KIL97465.1"/>
    <property type="molecule type" value="Genomic_DNA"/>
</dbReference>
<dbReference type="PROSITE" id="PS51257">
    <property type="entry name" value="PROKAR_LIPOPROTEIN"/>
    <property type="match status" value="1"/>
</dbReference>
<comment type="caution">
    <text evidence="4">The sequence shown here is derived from an EMBL/GenBank/DDBJ whole genome shotgun (WGS) entry which is preliminary data.</text>
</comment>
<proteinExistence type="predicted"/>
<name>A0A0C2YRY4_PARME</name>
<feature type="region of interest" description="Disordered" evidence="1">
    <location>
        <begin position="315"/>
        <end position="336"/>
    </location>
</feature>
<dbReference type="Proteomes" id="UP000031971">
    <property type="component" value="Unassembled WGS sequence"/>
</dbReference>
<dbReference type="InterPro" id="IPR022742">
    <property type="entry name" value="Hydrolase_4"/>
</dbReference>
<evidence type="ECO:0000256" key="2">
    <source>
        <dbReference type="SAM" id="SignalP"/>
    </source>
</evidence>
<gene>
    <name evidence="4" type="ORF">CCC_00526</name>
</gene>
<dbReference type="PRINTS" id="PR00111">
    <property type="entry name" value="ABHYDROLASE"/>
</dbReference>
<reference evidence="4 5" key="1">
    <citation type="submission" date="2015-01" db="EMBL/GenBank/DDBJ databases">
        <title>Genome Sequence of Magnetospirillum magnetotacticum Strain MS-1.</title>
        <authorList>
            <person name="Marinov G.K."/>
            <person name="Smalley M.D."/>
            <person name="DeSalvo G."/>
        </authorList>
    </citation>
    <scope>NUCLEOTIDE SEQUENCE [LARGE SCALE GENOMIC DNA]</scope>
    <source>
        <strain evidence="4 5">MS-1</strain>
    </source>
</reference>
<dbReference type="AlphaFoldDB" id="A0A0C2YRY4"/>
<dbReference type="STRING" id="272627.CCC_00526"/>
<dbReference type="SUPFAM" id="SSF53474">
    <property type="entry name" value="alpha/beta-Hydrolases"/>
    <property type="match status" value="1"/>
</dbReference>
<evidence type="ECO:0000259" key="3">
    <source>
        <dbReference type="Pfam" id="PF12146"/>
    </source>
</evidence>
<dbReference type="OrthoDB" id="9806902at2"/>
<evidence type="ECO:0000313" key="4">
    <source>
        <dbReference type="EMBL" id="KIL97465.1"/>
    </source>
</evidence>
<dbReference type="InterPro" id="IPR000073">
    <property type="entry name" value="AB_hydrolase_1"/>
</dbReference>
<feature type="signal peptide" evidence="2">
    <location>
        <begin position="1"/>
        <end position="25"/>
    </location>
</feature>
<dbReference type="Pfam" id="PF12146">
    <property type="entry name" value="Hydrolase_4"/>
    <property type="match status" value="1"/>
</dbReference>
<organism evidence="4 5">
    <name type="scientific">Paramagnetospirillum magnetotacticum MS-1</name>
    <dbReference type="NCBI Taxonomy" id="272627"/>
    <lineage>
        <taxon>Bacteria</taxon>
        <taxon>Pseudomonadati</taxon>
        <taxon>Pseudomonadota</taxon>
        <taxon>Alphaproteobacteria</taxon>
        <taxon>Rhodospirillales</taxon>
        <taxon>Magnetospirillaceae</taxon>
        <taxon>Paramagnetospirillum</taxon>
    </lineage>
</organism>
<feature type="domain" description="Serine aminopeptidase S33" evidence="3">
    <location>
        <begin position="60"/>
        <end position="296"/>
    </location>
</feature>
<keyword evidence="5" id="KW-1185">Reference proteome</keyword>
<sequence length="336" mass="36082">MRARVTGFLGSLLMVLLLCACSAVTQPAGPSIRQPALESKSLIMADGAVLPLRSWLPEAEPKAAIIAAHGMNDYSNAFDGPGKGLAAKGIAVYAYDQRGFGQAPHPGWWSSTETMAEDLRTASRLIAARHPQTPLYLLGESMGGAVVIETGAHAPPPEIRGLILSAPAVWGRASMPWYQRAALWLSYKVAPGWVLTGRGLKIRPSDNIEMLRALSKDPLVIKETRVDAIHGMVDLMDAAQEAAPHLELPLLLLYGAHDEIIPPEPTWAAVAGLPHLGTRQRAALYENGWHMLLRDLQAQVVIDDIAAWVEDQSAPLPSGADRAASGKLETLASETR</sequence>
<dbReference type="PANTHER" id="PTHR11614">
    <property type="entry name" value="PHOSPHOLIPASE-RELATED"/>
    <property type="match status" value="1"/>
</dbReference>
<dbReference type="Gene3D" id="3.40.50.1820">
    <property type="entry name" value="alpha/beta hydrolase"/>
    <property type="match status" value="1"/>
</dbReference>